<feature type="region of interest" description="Disordered" evidence="1">
    <location>
        <begin position="161"/>
        <end position="198"/>
    </location>
</feature>
<keyword evidence="3" id="KW-1185">Reference proteome</keyword>
<name>A0A075JJF6_9MICO</name>
<feature type="compositionally biased region" description="Basic and acidic residues" evidence="1">
    <location>
        <begin position="163"/>
        <end position="177"/>
    </location>
</feature>
<evidence type="ECO:0000313" key="3">
    <source>
        <dbReference type="Proteomes" id="UP000027986"/>
    </source>
</evidence>
<dbReference type="EMBL" id="CP008889">
    <property type="protein sequence ID" value="AIF41502.1"/>
    <property type="molecule type" value="Genomic_DNA"/>
</dbReference>
<gene>
    <name evidence="2" type="ORF">HX89_11790</name>
</gene>
<protein>
    <recommendedName>
        <fullName evidence="4">Lipoprotein</fullName>
    </recommendedName>
</protein>
<dbReference type="RefSeq" id="WP_038569326.1">
    <property type="nucleotide sequence ID" value="NZ_JAANNA010000003.1"/>
</dbReference>
<proteinExistence type="predicted"/>
<accession>A0A075JJF6</accession>
<dbReference type="Proteomes" id="UP000027986">
    <property type="component" value="Chromosome"/>
</dbReference>
<dbReference type="PROSITE" id="PS51257">
    <property type="entry name" value="PROKAR_LIPOPROTEIN"/>
    <property type="match status" value="1"/>
</dbReference>
<evidence type="ECO:0008006" key="4">
    <source>
        <dbReference type="Google" id="ProtNLM"/>
    </source>
</evidence>
<dbReference type="AlphaFoldDB" id="A0A075JJF6"/>
<dbReference type="KEGG" id="dni:HX89_11790"/>
<sequence length="198" mass="20391">MNPQRRRAGVLLAAVTLGATLTGCGQVINPYTTELQYDPADGVSATVGDLKAVNLLIVNDDKTHKGALEGLVYNKANEDRQLTLSVAGTDTQVTVPAGQSVRLDGKANGNGSAKVSPVEVASIGDSKPGDQIDMTLKATPGGSTQVAVPVVLDQYPYGSASVEHAEDVEPKEGHDVGISESTPAPTGEEEKGTSVTSH</sequence>
<reference evidence="2 3" key="1">
    <citation type="submission" date="2014-07" db="EMBL/GenBank/DDBJ databases">
        <title>Genome Sequencing of Dermacoccus nishinomiyaensis.</title>
        <authorList>
            <person name="Hong K.W."/>
            <person name="Chan K.G."/>
        </authorList>
    </citation>
    <scope>NUCLEOTIDE SEQUENCE [LARGE SCALE GENOMIC DNA]</scope>
    <source>
        <strain evidence="2 3">M25</strain>
    </source>
</reference>
<evidence type="ECO:0000313" key="2">
    <source>
        <dbReference type="EMBL" id="AIF41502.1"/>
    </source>
</evidence>
<evidence type="ECO:0000256" key="1">
    <source>
        <dbReference type="SAM" id="MobiDB-lite"/>
    </source>
</evidence>
<dbReference type="HOGENOM" id="CLU_1376206_0_0_11"/>
<organism evidence="2 3">
    <name type="scientific">Dermacoccus nishinomiyaensis</name>
    <dbReference type="NCBI Taxonomy" id="1274"/>
    <lineage>
        <taxon>Bacteria</taxon>
        <taxon>Bacillati</taxon>
        <taxon>Actinomycetota</taxon>
        <taxon>Actinomycetes</taxon>
        <taxon>Micrococcales</taxon>
        <taxon>Dermacoccaceae</taxon>
        <taxon>Dermacoccus</taxon>
    </lineage>
</organism>
<dbReference type="eggNOG" id="ENOG5033G30">
    <property type="taxonomic scope" value="Bacteria"/>
</dbReference>